<dbReference type="PANTHER" id="PTHR47585:SF1">
    <property type="entry name" value="DUF1446 DOMAIN-CONTAINING PROTEIN"/>
    <property type="match status" value="1"/>
</dbReference>
<reference evidence="2" key="1">
    <citation type="submission" date="2020-01" db="EMBL/GenBank/DDBJ databases">
        <title>Insect and environment-associated Actinomycetes.</title>
        <authorList>
            <person name="Currrie C."/>
            <person name="Chevrette M."/>
            <person name="Carlson C."/>
            <person name="Stubbendieck R."/>
            <person name="Wendt-Pienkowski E."/>
        </authorList>
    </citation>
    <scope>NUCLEOTIDE SEQUENCE</scope>
    <source>
        <strain evidence="2">SID7499</strain>
    </source>
</reference>
<accession>A0A6G3WJV6</accession>
<organism evidence="2">
    <name type="scientific">Streptomyces sp. SID7499</name>
    <dbReference type="NCBI Taxonomy" id="2706086"/>
    <lineage>
        <taxon>Bacteria</taxon>
        <taxon>Bacillati</taxon>
        <taxon>Actinomycetota</taxon>
        <taxon>Actinomycetes</taxon>
        <taxon>Kitasatosporales</taxon>
        <taxon>Streptomycetaceae</taxon>
        <taxon>Streptomyces</taxon>
    </lineage>
</organism>
<evidence type="ECO:0000259" key="1">
    <source>
        <dbReference type="Pfam" id="PF07287"/>
    </source>
</evidence>
<proteinExistence type="predicted"/>
<dbReference type="AlphaFoldDB" id="A0A6G3WJV6"/>
<feature type="domain" description="Acyclic terpene utilisation N-terminal" evidence="1">
    <location>
        <begin position="1"/>
        <end position="71"/>
    </location>
</feature>
<dbReference type="EMBL" id="JAAGMN010000551">
    <property type="protein sequence ID" value="NEE05799.1"/>
    <property type="molecule type" value="Genomic_DNA"/>
</dbReference>
<sequence length="71" mass="7843">SGFYGDRFDALREMLTGGPLSVLTGDYLAELTMLILGRSRLKDPQKGYATTFLRQLEEGLGLAHERGVKIV</sequence>
<feature type="non-terminal residue" evidence="2">
    <location>
        <position position="1"/>
    </location>
</feature>
<name>A0A6G3WJV6_9ACTN</name>
<protein>
    <submittedName>
        <fullName evidence="2">DUF1446 domain-containing protein</fullName>
    </submittedName>
</protein>
<feature type="non-terminal residue" evidence="2">
    <location>
        <position position="71"/>
    </location>
</feature>
<dbReference type="InterPro" id="IPR010839">
    <property type="entry name" value="AtuA_N"/>
</dbReference>
<comment type="caution">
    <text evidence="2">The sequence shown here is derived from an EMBL/GenBank/DDBJ whole genome shotgun (WGS) entry which is preliminary data.</text>
</comment>
<gene>
    <name evidence="2" type="ORF">G3M58_05050</name>
</gene>
<dbReference type="PANTHER" id="PTHR47585">
    <property type="match status" value="1"/>
</dbReference>
<dbReference type="Pfam" id="PF07287">
    <property type="entry name" value="AtuA"/>
    <property type="match status" value="1"/>
</dbReference>
<evidence type="ECO:0000313" key="2">
    <source>
        <dbReference type="EMBL" id="NEE05799.1"/>
    </source>
</evidence>